<dbReference type="HAMAP" id="MF_00481">
    <property type="entry name" value="Ribosomal_eL30"/>
    <property type="match status" value="1"/>
</dbReference>
<sequence length="96" mass="10253">MDFNESLRRAIKTGKVFLGQNSTEECVNAGKAQLVVIAQNCPAAFKEVLLAREDVSSYVFDGSGMQLGKACGRPHVVSALAIVEPGESDILSIKRA</sequence>
<dbReference type="PANTHER" id="PTHR11449">
    <property type="entry name" value="RIBOSOMAL PROTEIN L30"/>
    <property type="match status" value="1"/>
</dbReference>
<dbReference type="GO" id="GO:0003723">
    <property type="term" value="F:RNA binding"/>
    <property type="evidence" value="ECO:0007669"/>
    <property type="project" value="InterPro"/>
</dbReference>
<dbReference type="Pfam" id="PF01248">
    <property type="entry name" value="Ribosomal_L7Ae"/>
    <property type="match status" value="1"/>
</dbReference>
<accession>A0A483CVB7</accession>
<keyword evidence="7" id="KW-1185">Reference proteome</keyword>
<name>A0A483CVB7_9EURY</name>
<dbReference type="GO" id="GO:0022625">
    <property type="term" value="C:cytosolic large ribosomal subunit"/>
    <property type="evidence" value="ECO:0007669"/>
    <property type="project" value="InterPro"/>
</dbReference>
<evidence type="ECO:0000256" key="3">
    <source>
        <dbReference type="ARBA" id="ARBA00035231"/>
    </source>
</evidence>
<organism evidence="6 7">
    <name type="scientific">Methanofollis fontis</name>
    <dbReference type="NCBI Taxonomy" id="2052832"/>
    <lineage>
        <taxon>Archaea</taxon>
        <taxon>Methanobacteriati</taxon>
        <taxon>Methanobacteriota</taxon>
        <taxon>Stenosarchaea group</taxon>
        <taxon>Methanomicrobia</taxon>
        <taxon>Methanomicrobiales</taxon>
        <taxon>Methanomicrobiaceae</taxon>
        <taxon>Methanofollis</taxon>
    </lineage>
</organism>
<dbReference type="OrthoDB" id="10759at2157"/>
<evidence type="ECO:0000259" key="5">
    <source>
        <dbReference type="Pfam" id="PF01248"/>
    </source>
</evidence>
<evidence type="ECO:0000256" key="4">
    <source>
        <dbReference type="HAMAP-Rule" id="MF_00481"/>
    </source>
</evidence>
<keyword evidence="1 4" id="KW-0689">Ribosomal protein</keyword>
<feature type="domain" description="Ribosomal protein eL8/eL30/eS12/Gadd45" evidence="5">
    <location>
        <begin position="2"/>
        <end position="91"/>
    </location>
</feature>
<dbReference type="EMBL" id="PGCL01000002">
    <property type="protein sequence ID" value="TAJ44917.1"/>
    <property type="molecule type" value="Genomic_DNA"/>
</dbReference>
<protein>
    <recommendedName>
        <fullName evidence="3 4">Large ribosomal subunit protein eL30</fullName>
    </recommendedName>
</protein>
<gene>
    <name evidence="4" type="primary">rpl30e</name>
    <name evidence="6" type="ORF">CUJ86_06450</name>
</gene>
<dbReference type="SUPFAM" id="SSF55315">
    <property type="entry name" value="L30e-like"/>
    <property type="match status" value="1"/>
</dbReference>
<dbReference type="AlphaFoldDB" id="A0A483CVB7"/>
<dbReference type="InterPro" id="IPR004038">
    <property type="entry name" value="Ribosomal_eL8/eL30/eS12/Gad45"/>
</dbReference>
<reference evidence="6 7" key="1">
    <citation type="submission" date="2017-11" db="EMBL/GenBank/DDBJ databases">
        <title>Isolation and Characterization of Methanofollis Species from Methane Seep Offshore SW Taiwan.</title>
        <authorList>
            <person name="Teng N.-H."/>
            <person name="Lai M.-C."/>
            <person name="Chen S.-C."/>
        </authorList>
    </citation>
    <scope>NUCLEOTIDE SEQUENCE [LARGE SCALE GENOMIC DNA]</scope>
    <source>
        <strain evidence="6 7">FWC-SCC2</strain>
    </source>
</reference>
<dbReference type="InterPro" id="IPR029064">
    <property type="entry name" value="Ribosomal_eL30-like_sf"/>
</dbReference>
<dbReference type="InterPro" id="IPR039109">
    <property type="entry name" value="Ribosomal_eL30-like"/>
</dbReference>
<dbReference type="InterPro" id="IPR000231">
    <property type="entry name" value="Ribosomal_eL30"/>
</dbReference>
<evidence type="ECO:0000313" key="7">
    <source>
        <dbReference type="Proteomes" id="UP000292580"/>
    </source>
</evidence>
<evidence type="ECO:0000256" key="1">
    <source>
        <dbReference type="ARBA" id="ARBA00022980"/>
    </source>
</evidence>
<keyword evidence="2 4" id="KW-0687">Ribonucleoprotein</keyword>
<dbReference type="Gene3D" id="3.30.1330.30">
    <property type="match status" value="1"/>
</dbReference>
<evidence type="ECO:0000256" key="2">
    <source>
        <dbReference type="ARBA" id="ARBA00023274"/>
    </source>
</evidence>
<comment type="similarity">
    <text evidence="4">Belongs to the eukaryotic ribosomal protein eL30 family.</text>
</comment>
<dbReference type="NCBIfam" id="NF002172">
    <property type="entry name" value="PRK01018.1"/>
    <property type="match status" value="1"/>
</dbReference>
<comment type="caution">
    <text evidence="6">The sequence shown here is derived from an EMBL/GenBank/DDBJ whole genome shotgun (WGS) entry which is preliminary data.</text>
</comment>
<dbReference type="GO" id="GO:0003735">
    <property type="term" value="F:structural constituent of ribosome"/>
    <property type="evidence" value="ECO:0007669"/>
    <property type="project" value="InterPro"/>
</dbReference>
<dbReference type="GO" id="GO:0006412">
    <property type="term" value="P:translation"/>
    <property type="evidence" value="ECO:0007669"/>
    <property type="project" value="UniProtKB-UniRule"/>
</dbReference>
<dbReference type="RefSeq" id="WP_130646729.1">
    <property type="nucleotide sequence ID" value="NZ_PGCL01000002.1"/>
</dbReference>
<dbReference type="Proteomes" id="UP000292580">
    <property type="component" value="Unassembled WGS sequence"/>
</dbReference>
<proteinExistence type="inferred from homology"/>
<evidence type="ECO:0000313" key="6">
    <source>
        <dbReference type="EMBL" id="TAJ44917.1"/>
    </source>
</evidence>